<organism evidence="1 2">
    <name type="scientific">Candidatus Schekmanbacteria bacterium RBG_16_38_10</name>
    <dbReference type="NCBI Taxonomy" id="1817879"/>
    <lineage>
        <taxon>Bacteria</taxon>
        <taxon>Candidatus Schekmaniibacteriota</taxon>
    </lineage>
</organism>
<evidence type="ECO:0000313" key="1">
    <source>
        <dbReference type="EMBL" id="OGL45457.1"/>
    </source>
</evidence>
<evidence type="ECO:0008006" key="3">
    <source>
        <dbReference type="Google" id="ProtNLM"/>
    </source>
</evidence>
<comment type="caution">
    <text evidence="1">The sequence shown here is derived from an EMBL/GenBank/DDBJ whole genome shotgun (WGS) entry which is preliminary data.</text>
</comment>
<sequence>MAELITGTKSYDGFIENFSGNDIFMRTFPMTTAIDFNPGTIVEVKFHPPTGKTLCLNCRLKWSYKTPPYGLTNSIGMEIISLLPDYENFLKGLL</sequence>
<evidence type="ECO:0000313" key="2">
    <source>
        <dbReference type="Proteomes" id="UP000178797"/>
    </source>
</evidence>
<dbReference type="Proteomes" id="UP000178797">
    <property type="component" value="Unassembled WGS sequence"/>
</dbReference>
<gene>
    <name evidence="1" type="ORF">A2W05_02935</name>
</gene>
<reference evidence="1 2" key="1">
    <citation type="journal article" date="2016" name="Nat. Commun.">
        <title>Thousands of microbial genomes shed light on interconnected biogeochemical processes in an aquifer system.</title>
        <authorList>
            <person name="Anantharaman K."/>
            <person name="Brown C.T."/>
            <person name="Hug L.A."/>
            <person name="Sharon I."/>
            <person name="Castelle C.J."/>
            <person name="Probst A.J."/>
            <person name="Thomas B.C."/>
            <person name="Singh A."/>
            <person name="Wilkins M.J."/>
            <person name="Karaoz U."/>
            <person name="Brodie E.L."/>
            <person name="Williams K.H."/>
            <person name="Hubbard S.S."/>
            <person name="Banfield J.F."/>
        </authorList>
    </citation>
    <scope>NUCLEOTIDE SEQUENCE [LARGE SCALE GENOMIC DNA]</scope>
</reference>
<dbReference type="EMBL" id="MGDE01000133">
    <property type="protein sequence ID" value="OGL45457.1"/>
    <property type="molecule type" value="Genomic_DNA"/>
</dbReference>
<proteinExistence type="predicted"/>
<protein>
    <recommendedName>
        <fullName evidence="3">PilZ domain-containing protein</fullName>
    </recommendedName>
</protein>
<dbReference type="AlphaFoldDB" id="A0A1F7RX74"/>
<name>A0A1F7RX74_9BACT</name>
<accession>A0A1F7RX74</accession>